<feature type="non-terminal residue" evidence="2">
    <location>
        <position position="1"/>
    </location>
</feature>
<gene>
    <name evidence="2" type="ORF">EJB05_27056</name>
</gene>
<comment type="caution">
    <text evidence="2">The sequence shown here is derived from an EMBL/GenBank/DDBJ whole genome shotgun (WGS) entry which is preliminary data.</text>
</comment>
<keyword evidence="3" id="KW-1185">Reference proteome</keyword>
<feature type="region of interest" description="Disordered" evidence="1">
    <location>
        <begin position="147"/>
        <end position="166"/>
    </location>
</feature>
<dbReference type="Proteomes" id="UP000324897">
    <property type="component" value="Chromosome 2"/>
</dbReference>
<evidence type="ECO:0000313" key="3">
    <source>
        <dbReference type="Proteomes" id="UP000324897"/>
    </source>
</evidence>
<accession>A0A5J9UMP7</accession>
<evidence type="ECO:0000256" key="1">
    <source>
        <dbReference type="SAM" id="MobiDB-lite"/>
    </source>
</evidence>
<dbReference type="EMBL" id="RWGY01000013">
    <property type="protein sequence ID" value="TVU24608.1"/>
    <property type="molecule type" value="Genomic_DNA"/>
</dbReference>
<reference evidence="2 3" key="1">
    <citation type="journal article" date="2019" name="Sci. Rep.">
        <title>A high-quality genome of Eragrostis curvula grass provides insights into Poaceae evolution and supports new strategies to enhance forage quality.</title>
        <authorList>
            <person name="Carballo J."/>
            <person name="Santos B.A.C.M."/>
            <person name="Zappacosta D."/>
            <person name="Garbus I."/>
            <person name="Selva J.P."/>
            <person name="Gallo C.A."/>
            <person name="Diaz A."/>
            <person name="Albertini E."/>
            <person name="Caccamo M."/>
            <person name="Echenique V."/>
        </authorList>
    </citation>
    <scope>NUCLEOTIDE SEQUENCE [LARGE SCALE GENOMIC DNA]</scope>
    <source>
        <strain evidence="3">cv. Victoria</strain>
        <tissue evidence="2">Leaf</tissue>
    </source>
</reference>
<dbReference type="Gramene" id="TVU24608">
    <property type="protein sequence ID" value="TVU24608"/>
    <property type="gene ID" value="EJB05_27056"/>
</dbReference>
<evidence type="ECO:0000313" key="2">
    <source>
        <dbReference type="EMBL" id="TVU24608.1"/>
    </source>
</evidence>
<sequence length="270" mass="28618">MGFLFVEEGGMEALRGATRHAEELSLLEIQLDLVDLDLEGGMLVKGARFQGVREVANDVVTTAPAASTLSVLDTITIEAQRVARVAKALGFGAVDVELPTFTEDDIIWLTAEDVGSGEVVVIGGDGDFHHCGHGDGDTAFHHGHGDLHHDGHGDGDSAFHHGHGDGEGTHGLVREVDLGGLHLSVSNGVGVVPKDSDNVCSEGDANDVDKALTSYKELVLAKEERVEALLRAKVSRIRGAIDRAKHAPFAVLDIKDYRLFPNDGDVVGVQ</sequence>
<dbReference type="AlphaFoldDB" id="A0A5J9UMP7"/>
<proteinExistence type="predicted"/>
<name>A0A5J9UMP7_9POAL</name>
<dbReference type="OrthoDB" id="721370at2759"/>
<organism evidence="2 3">
    <name type="scientific">Eragrostis curvula</name>
    <name type="common">weeping love grass</name>
    <dbReference type="NCBI Taxonomy" id="38414"/>
    <lineage>
        <taxon>Eukaryota</taxon>
        <taxon>Viridiplantae</taxon>
        <taxon>Streptophyta</taxon>
        <taxon>Embryophyta</taxon>
        <taxon>Tracheophyta</taxon>
        <taxon>Spermatophyta</taxon>
        <taxon>Magnoliopsida</taxon>
        <taxon>Liliopsida</taxon>
        <taxon>Poales</taxon>
        <taxon>Poaceae</taxon>
        <taxon>PACMAD clade</taxon>
        <taxon>Chloridoideae</taxon>
        <taxon>Eragrostideae</taxon>
        <taxon>Eragrostidinae</taxon>
        <taxon>Eragrostis</taxon>
    </lineage>
</organism>
<protein>
    <submittedName>
        <fullName evidence="2">Uncharacterized protein</fullName>
    </submittedName>
</protein>